<dbReference type="EMBL" id="JAMXQV010000014">
    <property type="protein sequence ID" value="MCR6486268.1"/>
    <property type="molecule type" value="Genomic_DNA"/>
</dbReference>
<keyword evidence="2" id="KW-1185">Reference proteome</keyword>
<dbReference type="PANTHER" id="PTHR46656">
    <property type="entry name" value="PUTATIVE-RELATED"/>
    <property type="match status" value="1"/>
</dbReference>
<sequence>MPGSGPRITGCTVVTGDRRAVADVLAASYRAHHPGHGFTVLAADGDAVPARLGLDPDEYHRLVTCHAGADLADVLRPLLVRTLLDEYDVVVLLDPEAEVHAPFEDVSVLAAERGLVVAAALLEPLPDDGLEPAQVPGVFDGFLAAGQGARPFLDHWAGQARLRSPHRTEPTWRWPDLAAGVFDPLVVRDPGLAVGYWNLHERSGPPKFLVFRGYDPETPWLLTTDCGHRPRVRLSANPALRALCESYGERVKSTEDTEARYQAFADGTPITTQMRQLYHDTWSRAEHLRHTPDPLGRVAEKLPPHPFGEDGGRAFRQWLAEPASPLDAATGLTRLAAAVWLARVDLQAVFPHPRGADRANFRQWCATHGAEEGIVPEWAVPAEPPAPVPPVPDFGVNVAGYLTAELGIGEMARVTQRAIAAAGVPMVSVVEEHSLSGSVRTGLAAPDDVGAPRFGVSLLTVNSDFTRLILDTHPDTGAGRYRIGLWAWELEDFPAKMHDGFTLVDEIWTPSDFATRAIAAHSPVPVRTIPVGVPDPGEPTRDPGPVTQFLFIFDFNSTGGRKNPWGVVEAFHRAFPGREDVRLVLKATNGHLNTPAVERLRRAVGGDPRIELRERYLTVTELGALYAGTDAYVSLHRSEGFGLTVAEAMVRGIPVIATDYSGTAEFFGSEHGWPVPYTMTDVGPDWPPYQPEGRWADPDLDAAAAAMRAVADDRDEARRRGQAARAHILRTRSTDTAAAWMRERLTEAHQTWLAGRPQPAPQRHPLVAGARRALRPVRAAARRLGVTS</sequence>
<evidence type="ECO:0000313" key="2">
    <source>
        <dbReference type="Proteomes" id="UP001144096"/>
    </source>
</evidence>
<dbReference type="SUPFAM" id="SSF53756">
    <property type="entry name" value="UDP-Glycosyltransferase/glycogen phosphorylase"/>
    <property type="match status" value="1"/>
</dbReference>
<organism evidence="1 2">
    <name type="scientific">Amycolatopsis iheyensis</name>
    <dbReference type="NCBI Taxonomy" id="2945988"/>
    <lineage>
        <taxon>Bacteria</taxon>
        <taxon>Bacillati</taxon>
        <taxon>Actinomycetota</taxon>
        <taxon>Actinomycetes</taxon>
        <taxon>Pseudonocardiales</taxon>
        <taxon>Pseudonocardiaceae</taxon>
        <taxon>Amycolatopsis</taxon>
    </lineage>
</organism>
<protein>
    <submittedName>
        <fullName evidence="1">Glycosyltransferase</fullName>
    </submittedName>
</protein>
<dbReference type="Pfam" id="PF20706">
    <property type="entry name" value="GT4-conflict"/>
    <property type="match status" value="1"/>
</dbReference>
<name>A0A9X2NEM4_9PSEU</name>
<dbReference type="Proteomes" id="UP001144096">
    <property type="component" value="Unassembled WGS sequence"/>
</dbReference>
<reference evidence="1" key="1">
    <citation type="submission" date="2022-06" db="EMBL/GenBank/DDBJ databases">
        <title>Amycolatopsis iheyaensis sp. nov., a new species of the genus Amycolatopsis isolated from soil in Iheya island, Japan.</title>
        <authorList>
            <person name="Ngamcharungchit C."/>
            <person name="Kanto H."/>
            <person name="Take A."/>
            <person name="Intra B."/>
            <person name="Matsumoto A."/>
            <person name="Panbangred W."/>
            <person name="Inahashi Y."/>
        </authorList>
    </citation>
    <scope>NUCLEOTIDE SEQUENCE</scope>
    <source>
        <strain evidence="1">OK19-0408</strain>
    </source>
</reference>
<proteinExistence type="predicted"/>
<accession>A0A9X2NEM4</accession>
<gene>
    <name evidence="1" type="ORF">M8542_25910</name>
</gene>
<dbReference type="AlphaFoldDB" id="A0A9X2NEM4"/>
<comment type="caution">
    <text evidence="1">The sequence shown here is derived from an EMBL/GenBank/DDBJ whole genome shotgun (WGS) entry which is preliminary data.</text>
</comment>
<dbReference type="CDD" id="cd01635">
    <property type="entry name" value="Glycosyltransferase_GTB-type"/>
    <property type="match status" value="1"/>
</dbReference>
<dbReference type="PANTHER" id="PTHR46656:SF3">
    <property type="entry name" value="PUTATIVE-RELATED"/>
    <property type="match status" value="1"/>
</dbReference>
<evidence type="ECO:0000313" key="1">
    <source>
        <dbReference type="EMBL" id="MCR6486268.1"/>
    </source>
</evidence>
<dbReference type="RefSeq" id="WP_257922844.1">
    <property type="nucleotide sequence ID" value="NZ_JAMXQV010000014.1"/>
</dbReference>
<dbReference type="Gene3D" id="3.40.50.2000">
    <property type="entry name" value="Glycogen Phosphorylase B"/>
    <property type="match status" value="1"/>
</dbReference>